<reference evidence="2 3" key="1">
    <citation type="submission" date="2019-08" db="EMBL/GenBank/DDBJ databases">
        <title>Prosopis cineraria nodule microbiome.</title>
        <authorList>
            <person name="Ali R."/>
            <person name="Chaluvadi S.R."/>
            <person name="Wang X."/>
        </authorList>
    </citation>
    <scope>NUCLEOTIDE SEQUENCE [LARGE SCALE GENOMIC DNA]</scope>
    <source>
        <strain evidence="2 3">BG7</strain>
        <plasmid evidence="2 3">unnamed</plasmid>
    </source>
</reference>
<dbReference type="OrthoDB" id="9836614at2"/>
<protein>
    <recommendedName>
        <fullName evidence="4">Lipopolysaccharide biosynthesis protein</fullName>
    </recommendedName>
</protein>
<feature type="transmembrane region" description="Helical" evidence="1">
    <location>
        <begin position="372"/>
        <end position="392"/>
    </location>
</feature>
<accession>A0A5Q0CH49</accession>
<dbReference type="Proteomes" id="UP000326881">
    <property type="component" value="Plasmid unnamed"/>
</dbReference>
<dbReference type="KEGG" id="rgr:FZ934_24460"/>
<keyword evidence="1" id="KW-0812">Transmembrane</keyword>
<gene>
    <name evidence="2" type="ORF">FZ934_24460</name>
</gene>
<feature type="transmembrane region" description="Helical" evidence="1">
    <location>
        <begin position="54"/>
        <end position="77"/>
    </location>
</feature>
<dbReference type="RefSeq" id="WP_153273383.1">
    <property type="nucleotide sequence ID" value="NZ_CP043499.1"/>
</dbReference>
<feature type="transmembrane region" description="Helical" evidence="1">
    <location>
        <begin position="89"/>
        <end position="111"/>
    </location>
</feature>
<dbReference type="EMBL" id="CP043499">
    <property type="protein sequence ID" value="QFY63419.1"/>
    <property type="molecule type" value="Genomic_DNA"/>
</dbReference>
<geneLocation type="plasmid" evidence="2 3">
    <name>unnamed</name>
</geneLocation>
<feature type="transmembrane region" description="Helical" evidence="1">
    <location>
        <begin position="171"/>
        <end position="193"/>
    </location>
</feature>
<dbReference type="AlphaFoldDB" id="A0A5Q0CH49"/>
<feature type="transmembrane region" description="Helical" evidence="1">
    <location>
        <begin position="349"/>
        <end position="366"/>
    </location>
</feature>
<evidence type="ECO:0000313" key="2">
    <source>
        <dbReference type="EMBL" id="QFY63419.1"/>
    </source>
</evidence>
<organism evidence="2 3">
    <name type="scientific">Rhizobium grahamii</name>
    <dbReference type="NCBI Taxonomy" id="1120045"/>
    <lineage>
        <taxon>Bacteria</taxon>
        <taxon>Pseudomonadati</taxon>
        <taxon>Pseudomonadota</taxon>
        <taxon>Alphaproteobacteria</taxon>
        <taxon>Hyphomicrobiales</taxon>
        <taxon>Rhizobiaceae</taxon>
        <taxon>Rhizobium/Agrobacterium group</taxon>
        <taxon>Rhizobium</taxon>
    </lineage>
</organism>
<name>A0A5Q0CH49_9HYPH</name>
<keyword evidence="1" id="KW-0472">Membrane</keyword>
<keyword evidence="3" id="KW-1185">Reference proteome</keyword>
<evidence type="ECO:0000256" key="1">
    <source>
        <dbReference type="SAM" id="Phobius"/>
    </source>
</evidence>
<evidence type="ECO:0000313" key="3">
    <source>
        <dbReference type="Proteomes" id="UP000326881"/>
    </source>
</evidence>
<keyword evidence="2" id="KW-0614">Plasmid</keyword>
<sequence length="407" mass="43041">MRAPSALHKLCERILGGDVSSLMNVSSRLLQNANGFLLTAIVAHRYGLDAVGTLTLAAVPITLVALGGTFGLHFRFAQINEAKPILNSLGLISAAVSFPAILALSVAFGMAAGHSQEEQFQIGVVALSSIFFSQSNVTNALQILQNKVAQSIIPPSLNTIGLLAGAFSHDFSVFCVCLLVFRLLGIAIAYALLPHDFRAIRQAPAQLRAGMRYLFADAVLVLSDNLLILLCSSILGRSELGVLGICRQLMTASDTPGWASLQSVYPKLVTGSDAYFRGVARSMLLLSTVLGIVVTIVAVPAGMTVFKTPHLWFYTAILMASAPARYFVVSAETYLKAKGRIKFANRLSSIRAAAGFATIGAVTAVGGLTGHVVAFTCFFIVFAFIEFALVIGSGGTRAAILKAREAT</sequence>
<evidence type="ECO:0008006" key="4">
    <source>
        <dbReference type="Google" id="ProtNLM"/>
    </source>
</evidence>
<feature type="transmembrane region" description="Helical" evidence="1">
    <location>
        <begin position="283"/>
        <end position="305"/>
    </location>
</feature>
<feature type="transmembrane region" description="Helical" evidence="1">
    <location>
        <begin position="311"/>
        <end position="328"/>
    </location>
</feature>
<proteinExistence type="predicted"/>
<keyword evidence="1" id="KW-1133">Transmembrane helix</keyword>